<evidence type="ECO:0000256" key="2">
    <source>
        <dbReference type="ARBA" id="ARBA00022553"/>
    </source>
</evidence>
<evidence type="ECO:0000256" key="1">
    <source>
        <dbReference type="ARBA" id="ARBA00009126"/>
    </source>
</evidence>
<evidence type="ECO:0000313" key="5">
    <source>
        <dbReference type="Proteomes" id="UP000007635"/>
    </source>
</evidence>
<keyword evidence="5" id="KW-1185">Reference proteome</keyword>
<accession>A0AAQ4R783</accession>
<dbReference type="GO" id="GO:0015629">
    <property type="term" value="C:actin cytoskeleton"/>
    <property type="evidence" value="ECO:0007669"/>
    <property type="project" value="TreeGrafter"/>
</dbReference>
<dbReference type="GO" id="GO:0051373">
    <property type="term" value="F:FATZ binding"/>
    <property type="evidence" value="ECO:0007669"/>
    <property type="project" value="TreeGrafter"/>
</dbReference>
<dbReference type="InterPro" id="IPR008438">
    <property type="entry name" value="MYOZ"/>
</dbReference>
<evidence type="ECO:0000313" key="4">
    <source>
        <dbReference type="Ensembl" id="ENSGACP00000058872.1"/>
    </source>
</evidence>
<feature type="region of interest" description="Disordered" evidence="3">
    <location>
        <begin position="222"/>
        <end position="247"/>
    </location>
</feature>
<dbReference type="GeneTree" id="ENSGT00950000183027"/>
<dbReference type="GO" id="GO:0030018">
    <property type="term" value="C:Z disc"/>
    <property type="evidence" value="ECO:0007669"/>
    <property type="project" value="InterPro"/>
</dbReference>
<name>A0AAQ4R783_GASAC</name>
<dbReference type="AlphaFoldDB" id="A0AAQ4R783"/>
<comment type="similarity">
    <text evidence="1">Belongs to the myozenin family.</text>
</comment>
<dbReference type="PANTHER" id="PTHR15941:SF14">
    <property type="entry name" value="MYOZENIN 1 ISOFORM X1"/>
    <property type="match status" value="1"/>
</dbReference>
<sequence>MPLPTPAPSNKRKKAIKIITDLSSVSQNDNESDPEASELDLGTKIKTPKDTMLEELSLNSNKGSKMFKKRQQRVEKFIVTNENKVRAGECVSFLHMSLLIRLFRPSFLLQQNFQNLLTCPPPVAPKPEKAKEEVVDVTMDEEAEKEKRRKEYAGTYISPWERAMKGNEELTATLKAAMPGPIQQHQELPLYKSFNRTALPFGGVEKVPRALTFELEELQVASEDPDATAGPQADIRSRPSFNRTPIGWVCSEDNPNIHMDLDNIPFDGETDDL</sequence>
<feature type="region of interest" description="Disordered" evidence="3">
    <location>
        <begin position="22"/>
        <end position="42"/>
    </location>
</feature>
<keyword evidence="2" id="KW-0597">Phosphoprotein</keyword>
<proteinExistence type="inferred from homology"/>
<dbReference type="GO" id="GO:0003779">
    <property type="term" value="F:actin binding"/>
    <property type="evidence" value="ECO:0007669"/>
    <property type="project" value="TreeGrafter"/>
</dbReference>
<evidence type="ECO:0000256" key="3">
    <source>
        <dbReference type="SAM" id="MobiDB-lite"/>
    </source>
</evidence>
<dbReference type="Ensembl" id="ENSGACT00000055817.1">
    <property type="protein sequence ID" value="ENSGACP00000058872.1"/>
    <property type="gene ID" value="ENSGACG00000002871.2"/>
</dbReference>
<dbReference type="Proteomes" id="UP000007635">
    <property type="component" value="Chromosome V"/>
</dbReference>
<reference evidence="4" key="3">
    <citation type="submission" date="2025-09" db="UniProtKB">
        <authorList>
            <consortium name="Ensembl"/>
        </authorList>
    </citation>
    <scope>IDENTIFICATION</scope>
</reference>
<dbReference type="GO" id="GO:0031433">
    <property type="term" value="F:telethonin binding"/>
    <property type="evidence" value="ECO:0007669"/>
    <property type="project" value="TreeGrafter"/>
</dbReference>
<reference evidence="4" key="2">
    <citation type="submission" date="2025-08" db="UniProtKB">
        <authorList>
            <consortium name="Ensembl"/>
        </authorList>
    </citation>
    <scope>IDENTIFICATION</scope>
</reference>
<dbReference type="PANTHER" id="PTHR15941">
    <property type="entry name" value="MYOZENIN"/>
    <property type="match status" value="1"/>
</dbReference>
<organism evidence="4 5">
    <name type="scientific">Gasterosteus aculeatus aculeatus</name>
    <name type="common">three-spined stickleback</name>
    <dbReference type="NCBI Taxonomy" id="481459"/>
    <lineage>
        <taxon>Eukaryota</taxon>
        <taxon>Metazoa</taxon>
        <taxon>Chordata</taxon>
        <taxon>Craniata</taxon>
        <taxon>Vertebrata</taxon>
        <taxon>Euteleostomi</taxon>
        <taxon>Actinopterygii</taxon>
        <taxon>Neopterygii</taxon>
        <taxon>Teleostei</taxon>
        <taxon>Neoteleostei</taxon>
        <taxon>Acanthomorphata</taxon>
        <taxon>Eupercaria</taxon>
        <taxon>Perciformes</taxon>
        <taxon>Cottioidei</taxon>
        <taxon>Gasterosteales</taxon>
        <taxon>Gasterosteidae</taxon>
        <taxon>Gasterosteus</taxon>
    </lineage>
</organism>
<protein>
    <submittedName>
        <fullName evidence="4">Myozenin 1b</fullName>
    </submittedName>
</protein>
<dbReference type="Pfam" id="PF05556">
    <property type="entry name" value="Calsarcin"/>
    <property type="match status" value="1"/>
</dbReference>
<reference evidence="4 5" key="1">
    <citation type="journal article" date="2021" name="G3 (Bethesda)">
        <title>Improved contiguity of the threespine stickleback genome using long-read sequencing.</title>
        <authorList>
            <person name="Nath S."/>
            <person name="Shaw D.E."/>
            <person name="White M.A."/>
        </authorList>
    </citation>
    <scope>NUCLEOTIDE SEQUENCE [LARGE SCALE GENOMIC DNA]</scope>
    <source>
        <strain evidence="4 5">Lake Benthic</strain>
    </source>
</reference>